<feature type="compositionally biased region" description="Basic and acidic residues" evidence="1">
    <location>
        <begin position="24"/>
        <end position="34"/>
    </location>
</feature>
<feature type="compositionally biased region" description="Basic residues" evidence="1">
    <location>
        <begin position="36"/>
        <end position="46"/>
    </location>
</feature>
<reference evidence="2 3" key="1">
    <citation type="submission" date="2018-05" db="EMBL/GenBank/DDBJ databases">
        <title>Genome sequencing and assembly of the regulated plant pathogen Lachnellula willkommii and related sister species for the development of diagnostic species identification markers.</title>
        <authorList>
            <person name="Giroux E."/>
            <person name="Bilodeau G."/>
        </authorList>
    </citation>
    <scope>NUCLEOTIDE SEQUENCE [LARGE SCALE GENOMIC DNA]</scope>
    <source>
        <strain evidence="2 3">CBS 160.35</strain>
    </source>
</reference>
<evidence type="ECO:0000313" key="2">
    <source>
        <dbReference type="EMBL" id="TVY49950.1"/>
    </source>
</evidence>
<protein>
    <submittedName>
        <fullName evidence="2">Uncharacterized protein</fullName>
    </submittedName>
</protein>
<feature type="compositionally biased region" description="Basic residues" evidence="1">
    <location>
        <begin position="170"/>
        <end position="180"/>
    </location>
</feature>
<feature type="compositionally biased region" description="Basic and acidic residues" evidence="1">
    <location>
        <begin position="85"/>
        <end position="96"/>
    </location>
</feature>
<evidence type="ECO:0000313" key="3">
    <source>
        <dbReference type="Proteomes" id="UP000443090"/>
    </source>
</evidence>
<accession>A0A8H8S9T8</accession>
<dbReference type="EMBL" id="QGMI01000003">
    <property type="protein sequence ID" value="TVY49950.1"/>
    <property type="molecule type" value="Genomic_DNA"/>
</dbReference>
<feature type="compositionally biased region" description="Basic and acidic residues" evidence="1">
    <location>
        <begin position="292"/>
        <end position="315"/>
    </location>
</feature>
<comment type="caution">
    <text evidence="2">The sequence shown here is derived from an EMBL/GenBank/DDBJ whole genome shotgun (WGS) entry which is preliminary data.</text>
</comment>
<organism evidence="2 3">
    <name type="scientific">Lachnellula occidentalis</name>
    <dbReference type="NCBI Taxonomy" id="215460"/>
    <lineage>
        <taxon>Eukaryota</taxon>
        <taxon>Fungi</taxon>
        <taxon>Dikarya</taxon>
        <taxon>Ascomycota</taxon>
        <taxon>Pezizomycotina</taxon>
        <taxon>Leotiomycetes</taxon>
        <taxon>Helotiales</taxon>
        <taxon>Lachnaceae</taxon>
        <taxon>Lachnellula</taxon>
    </lineage>
</organism>
<gene>
    <name evidence="2" type="ORF">LOCC1_G000493</name>
</gene>
<dbReference type="AlphaFoldDB" id="A0A8H8S9T8"/>
<proteinExistence type="predicted"/>
<name>A0A8H8S9T8_9HELO</name>
<evidence type="ECO:0000256" key="1">
    <source>
        <dbReference type="SAM" id="MobiDB-lite"/>
    </source>
</evidence>
<dbReference type="Proteomes" id="UP000443090">
    <property type="component" value="Unassembled WGS sequence"/>
</dbReference>
<sequence>MDDFLELGIEGIDKLVDKNFHRVPDKALHKDTYKPRNLKKPNRRRSPSLSSSEREQQRRKQQQQPRSQQDPDPNLAYQDPYTEDEYPRYINMRDNEYPYTPHAYPFPQNAPQSPPLYSQEPPRQRAQYMPAGQQRERDDFIPPSRRRSGYESDDESDSGDERYYSDTPPRRRAAMNRRRSSSYPESGGHGELAVTGKRNGNGNGAMTEQVKDRAHRYGLKDELNGVFTKSKAGLTGGAVGAVVGGWAAQKAQAATGRDRDAKGKGKAANDLLTLLGAAVGGLAVNAVIEKLEEAKEDANDEGKGGDRRDRRDKYGSESSSRRNRGRRGDDYDSGSYSR</sequence>
<dbReference type="OrthoDB" id="3561227at2759"/>
<keyword evidence="3" id="KW-1185">Reference proteome</keyword>
<feature type="region of interest" description="Disordered" evidence="1">
    <location>
        <begin position="24"/>
        <end position="208"/>
    </location>
</feature>
<feature type="region of interest" description="Disordered" evidence="1">
    <location>
        <begin position="292"/>
        <end position="338"/>
    </location>
</feature>